<feature type="region of interest" description="Disordered" evidence="1">
    <location>
        <begin position="426"/>
        <end position="549"/>
    </location>
</feature>
<comment type="caution">
    <text evidence="2">The sequence shown here is derived from an EMBL/GenBank/DDBJ whole genome shotgun (WGS) entry which is preliminary data.</text>
</comment>
<feature type="region of interest" description="Disordered" evidence="1">
    <location>
        <begin position="1"/>
        <end position="123"/>
    </location>
</feature>
<evidence type="ECO:0008006" key="4">
    <source>
        <dbReference type="Google" id="ProtNLM"/>
    </source>
</evidence>
<reference evidence="2" key="1">
    <citation type="submission" date="2020-03" db="EMBL/GenBank/DDBJ databases">
        <authorList>
            <person name="Weist P."/>
        </authorList>
    </citation>
    <scope>NUCLEOTIDE SEQUENCE</scope>
</reference>
<protein>
    <recommendedName>
        <fullName evidence="4">Polyhomeotic-like protein 2</fullName>
    </recommendedName>
</protein>
<accession>A0A9N7U343</accession>
<evidence type="ECO:0000256" key="1">
    <source>
        <dbReference type="SAM" id="MobiDB-lite"/>
    </source>
</evidence>
<feature type="region of interest" description="Disordered" evidence="1">
    <location>
        <begin position="328"/>
        <end position="397"/>
    </location>
</feature>
<feature type="compositionally biased region" description="Low complexity" evidence="1">
    <location>
        <begin position="56"/>
        <end position="120"/>
    </location>
</feature>
<proteinExistence type="predicted"/>
<feature type="compositionally biased region" description="Gly residues" evidence="1">
    <location>
        <begin position="447"/>
        <end position="458"/>
    </location>
</feature>
<feature type="compositionally biased region" description="Low complexity" evidence="1">
    <location>
        <begin position="1"/>
        <end position="13"/>
    </location>
</feature>
<evidence type="ECO:0000313" key="2">
    <source>
        <dbReference type="EMBL" id="CAB1423773.1"/>
    </source>
</evidence>
<feature type="compositionally biased region" description="Basic residues" evidence="1">
    <location>
        <begin position="25"/>
        <end position="41"/>
    </location>
</feature>
<dbReference type="EMBL" id="CADEAL010000679">
    <property type="protein sequence ID" value="CAB1423773.1"/>
    <property type="molecule type" value="Genomic_DNA"/>
</dbReference>
<name>A0A9N7U343_PLEPL</name>
<dbReference type="Proteomes" id="UP001153269">
    <property type="component" value="Unassembled WGS sequence"/>
</dbReference>
<organism evidence="2 3">
    <name type="scientific">Pleuronectes platessa</name>
    <name type="common">European plaice</name>
    <dbReference type="NCBI Taxonomy" id="8262"/>
    <lineage>
        <taxon>Eukaryota</taxon>
        <taxon>Metazoa</taxon>
        <taxon>Chordata</taxon>
        <taxon>Craniata</taxon>
        <taxon>Vertebrata</taxon>
        <taxon>Euteleostomi</taxon>
        <taxon>Actinopterygii</taxon>
        <taxon>Neopterygii</taxon>
        <taxon>Teleostei</taxon>
        <taxon>Neoteleostei</taxon>
        <taxon>Acanthomorphata</taxon>
        <taxon>Carangaria</taxon>
        <taxon>Pleuronectiformes</taxon>
        <taxon>Pleuronectoidei</taxon>
        <taxon>Pleuronectidae</taxon>
        <taxon>Pleuronectes</taxon>
    </lineage>
</organism>
<feature type="compositionally biased region" description="Low complexity" evidence="1">
    <location>
        <begin position="374"/>
        <end position="385"/>
    </location>
</feature>
<feature type="compositionally biased region" description="Low complexity" evidence="1">
    <location>
        <begin position="477"/>
        <end position="530"/>
    </location>
</feature>
<keyword evidence="3" id="KW-1185">Reference proteome</keyword>
<gene>
    <name evidence="2" type="ORF">PLEPLA_LOCUS11694</name>
</gene>
<feature type="compositionally biased region" description="Polar residues" evidence="1">
    <location>
        <begin position="531"/>
        <end position="540"/>
    </location>
</feature>
<evidence type="ECO:0000313" key="3">
    <source>
        <dbReference type="Proteomes" id="UP001153269"/>
    </source>
</evidence>
<feature type="compositionally biased region" description="Low complexity" evidence="1">
    <location>
        <begin position="328"/>
        <end position="349"/>
    </location>
</feature>
<dbReference type="AlphaFoldDB" id="A0A9N7U343"/>
<sequence length="549" mass="57228">MTRVAGPRPLLLLRGERSEPPRGPTTKRHRRAIQKSRGSKVRRAEGTMESEPGAPASTANSTGTAASSTTSSSTTTAVSSSSSNTSNTTATTSTTSASSSINNSSSISNTTSSSGSSTTTGRQTVPQISVYSGMPDRQTVQVFQQALHRQPNTAAQYLQQMYAAQQQHLIMQTAAFQQQHNLSTAQLQSLAAVQQASIAAGRQSSSQNGTSSQQTGSTQATINLSTSPAAAQLISRAQSISSTPTSISQQAVLLGSSSSPTLTASQAQMYLRAQMAQQNNLVQVARSLGRAVPLSPQLIFTPTATVTAVQSDGSSQASSQNQVQNLAIRGQQGAATSSSQAQTMQALSLKQSPVPIQPTPLIKNPNQGMQVAAGGRTSSLDSSSEGGKKGESTAVTEVRAINMSRSVTAVSAQPLIAPAGHRLRLDPCRETLKPDGAYPTQSIMKRTGGGGEGGGGGKPLTVGQRRRVPGPPRPHNNRNNNNNNNRSNNRNYSTNRTNRTYSTYSTYSTYTNSSSSSSSNSSSNSSSISSILQQHETTAVSSSSNNNSG</sequence>